<comment type="caution">
    <text evidence="1">The sequence shown here is derived from an EMBL/GenBank/DDBJ whole genome shotgun (WGS) entry which is preliminary data.</text>
</comment>
<gene>
    <name evidence="1" type="ORF">C7402_115252</name>
</gene>
<organism evidence="1 2">
    <name type="scientific">Paraburkholderia unamae</name>
    <dbReference type="NCBI Taxonomy" id="219649"/>
    <lineage>
        <taxon>Bacteria</taxon>
        <taxon>Pseudomonadati</taxon>
        <taxon>Pseudomonadota</taxon>
        <taxon>Betaproteobacteria</taxon>
        <taxon>Burkholderiales</taxon>
        <taxon>Burkholderiaceae</taxon>
        <taxon>Paraburkholderia</taxon>
    </lineage>
</organism>
<reference evidence="1 2" key="1">
    <citation type="submission" date="2018-05" db="EMBL/GenBank/DDBJ databases">
        <title>Genomic Encyclopedia of Type Strains, Phase IV (KMG-V): Genome sequencing to study the core and pangenomes of soil and plant-associated prokaryotes.</title>
        <authorList>
            <person name="Whitman W."/>
        </authorList>
    </citation>
    <scope>NUCLEOTIDE SEQUENCE [LARGE SCALE GENOMIC DNA]</scope>
    <source>
        <strain evidence="1 2">SCZa-39</strain>
    </source>
</reference>
<protein>
    <submittedName>
        <fullName evidence="1">Uncharacterized protein</fullName>
    </submittedName>
</protein>
<evidence type="ECO:0000313" key="1">
    <source>
        <dbReference type="EMBL" id="PVX77193.1"/>
    </source>
</evidence>
<keyword evidence="2" id="KW-1185">Reference proteome</keyword>
<sequence length="64" mass="7195">MDDQLPALVMAYFSLVQTLHKKGVVQIGDVASDLEANYAIWTAAHLKQRLPALEDLIQELRKAF</sequence>
<proteinExistence type="predicted"/>
<name>A0ABX5KL89_9BURK</name>
<accession>A0ABX5KL89</accession>
<dbReference type="EMBL" id="QEOB01000015">
    <property type="protein sequence ID" value="PVX77193.1"/>
    <property type="molecule type" value="Genomic_DNA"/>
</dbReference>
<dbReference type="Proteomes" id="UP000245712">
    <property type="component" value="Unassembled WGS sequence"/>
</dbReference>
<evidence type="ECO:0000313" key="2">
    <source>
        <dbReference type="Proteomes" id="UP000245712"/>
    </source>
</evidence>
<dbReference type="RefSeq" id="WP_116613121.1">
    <property type="nucleotide sequence ID" value="NZ_QEOB01000015.1"/>
</dbReference>